<feature type="non-terminal residue" evidence="1">
    <location>
        <position position="55"/>
    </location>
</feature>
<reference evidence="1 2" key="1">
    <citation type="journal article" date="2021" name="Elife">
        <title>Chloroplast acquisition without the gene transfer in kleptoplastic sea slugs, Plakobranchus ocellatus.</title>
        <authorList>
            <person name="Maeda T."/>
            <person name="Takahashi S."/>
            <person name="Yoshida T."/>
            <person name="Shimamura S."/>
            <person name="Takaki Y."/>
            <person name="Nagai Y."/>
            <person name="Toyoda A."/>
            <person name="Suzuki Y."/>
            <person name="Arimoto A."/>
            <person name="Ishii H."/>
            <person name="Satoh N."/>
            <person name="Nishiyama T."/>
            <person name="Hasebe M."/>
            <person name="Maruyama T."/>
            <person name="Minagawa J."/>
            <person name="Obokata J."/>
            <person name="Shigenobu S."/>
        </authorList>
    </citation>
    <scope>NUCLEOTIDE SEQUENCE [LARGE SCALE GENOMIC DNA]</scope>
</reference>
<evidence type="ECO:0000313" key="1">
    <source>
        <dbReference type="EMBL" id="GFS15279.1"/>
    </source>
</evidence>
<keyword evidence="2" id="KW-1185">Reference proteome</keyword>
<accession>A0AAV4IZZ3</accession>
<comment type="caution">
    <text evidence="1">The sequence shown here is derived from an EMBL/GenBank/DDBJ whole genome shotgun (WGS) entry which is preliminary data.</text>
</comment>
<dbReference type="EMBL" id="BMAT01006577">
    <property type="protein sequence ID" value="GFS15279.1"/>
    <property type="molecule type" value="Genomic_DNA"/>
</dbReference>
<evidence type="ECO:0000313" key="2">
    <source>
        <dbReference type="Proteomes" id="UP000762676"/>
    </source>
</evidence>
<name>A0AAV4IZZ3_9GAST</name>
<organism evidence="1 2">
    <name type="scientific">Elysia marginata</name>
    <dbReference type="NCBI Taxonomy" id="1093978"/>
    <lineage>
        <taxon>Eukaryota</taxon>
        <taxon>Metazoa</taxon>
        <taxon>Spiralia</taxon>
        <taxon>Lophotrochozoa</taxon>
        <taxon>Mollusca</taxon>
        <taxon>Gastropoda</taxon>
        <taxon>Heterobranchia</taxon>
        <taxon>Euthyneura</taxon>
        <taxon>Panpulmonata</taxon>
        <taxon>Sacoglossa</taxon>
        <taxon>Placobranchoidea</taxon>
        <taxon>Plakobranchidae</taxon>
        <taxon>Elysia</taxon>
    </lineage>
</organism>
<sequence>MLCVFSQVSLPVTRAGSAPTVSTSVTALEVMTVVKSMVHAAPAVTLTGLDLPVNM</sequence>
<proteinExistence type="predicted"/>
<gene>
    <name evidence="1" type="ORF">ElyMa_003182900</name>
</gene>
<protein>
    <submittedName>
        <fullName evidence="1">Uncharacterized protein</fullName>
    </submittedName>
</protein>
<dbReference type="Proteomes" id="UP000762676">
    <property type="component" value="Unassembled WGS sequence"/>
</dbReference>
<dbReference type="AlphaFoldDB" id="A0AAV4IZZ3"/>